<dbReference type="GO" id="GO:0006952">
    <property type="term" value="P:defense response"/>
    <property type="evidence" value="ECO:0007669"/>
    <property type="project" value="UniProtKB-KW"/>
</dbReference>
<evidence type="ECO:0000256" key="2">
    <source>
        <dbReference type="ARBA" id="ARBA00022821"/>
    </source>
</evidence>
<dbReference type="InterPro" id="IPR055414">
    <property type="entry name" value="LRR_R13L4/SHOC2-like"/>
</dbReference>
<name>A0ABD1NMS2_9FABA</name>
<gene>
    <name evidence="4" type="ORF">Fmac_002828</name>
</gene>
<dbReference type="Gene3D" id="3.80.10.10">
    <property type="entry name" value="Ribonuclease Inhibitor"/>
    <property type="match status" value="2"/>
</dbReference>
<sequence length="329" mass="37650">MAFPSLEKLVVNNLSNLEGMLRDEGAEMLPRLSHLNISAIPTLKLSHLPSVEYLEADEIKDAASFMEGVVENIPCLKTLFIGSIYELKVLPDQLSKLSALQKLYIYSCDELEDFPEHVLQGLTSLRSLTIVNCKKLKRLSDDVGHLASLECFEVRKCPELVLPNNMNQLTALQEVIIDDRLPEVLKCIPSLQRLEINDLACSSLPDWLGELTSLRELEIWNCSELRSIPSSIQRLTNLTKLTIEDCPKLKKRCKRETGEDWQYIAHIPQLQVDRYTEKTKTSTFCDKFGSFWTIYNKIGMRSATNFFRDPPGPNEFDIIIDYKRFDMSD</sequence>
<dbReference type="AlphaFoldDB" id="A0ABD1NMS2"/>
<accession>A0ABD1NMS2</accession>
<dbReference type="Pfam" id="PF23598">
    <property type="entry name" value="LRR_14"/>
    <property type="match status" value="1"/>
</dbReference>
<evidence type="ECO:0000259" key="3">
    <source>
        <dbReference type="Pfam" id="PF23598"/>
    </source>
</evidence>
<feature type="domain" description="Disease resistance R13L4/SHOC-2-like LRR" evidence="3">
    <location>
        <begin position="93"/>
        <end position="276"/>
    </location>
</feature>
<dbReference type="PANTHER" id="PTHR36766">
    <property type="entry name" value="PLANT BROAD-SPECTRUM MILDEW RESISTANCE PROTEIN RPW8"/>
    <property type="match status" value="1"/>
</dbReference>
<dbReference type="PANTHER" id="PTHR36766:SF30">
    <property type="entry name" value="TIR-NBS TYPE DISEASE RESISTANCE PROTEIN-RELATED"/>
    <property type="match status" value="1"/>
</dbReference>
<protein>
    <recommendedName>
        <fullName evidence="3">Disease resistance R13L4/SHOC-2-like LRR domain-containing protein</fullName>
    </recommendedName>
</protein>
<dbReference type="InterPro" id="IPR032675">
    <property type="entry name" value="LRR_dom_sf"/>
</dbReference>
<keyword evidence="5" id="KW-1185">Reference proteome</keyword>
<proteinExistence type="predicted"/>
<dbReference type="Proteomes" id="UP001603857">
    <property type="component" value="Unassembled WGS sequence"/>
</dbReference>
<evidence type="ECO:0000256" key="1">
    <source>
        <dbReference type="ARBA" id="ARBA00022737"/>
    </source>
</evidence>
<reference evidence="4 5" key="1">
    <citation type="submission" date="2024-08" db="EMBL/GenBank/DDBJ databases">
        <title>Insights into the chromosomal genome structure of Flemingia macrophylla.</title>
        <authorList>
            <person name="Ding Y."/>
            <person name="Zhao Y."/>
            <person name="Bi W."/>
            <person name="Wu M."/>
            <person name="Zhao G."/>
            <person name="Gong Y."/>
            <person name="Li W."/>
            <person name="Zhang P."/>
        </authorList>
    </citation>
    <scope>NUCLEOTIDE SEQUENCE [LARGE SCALE GENOMIC DNA]</scope>
    <source>
        <strain evidence="4">DYQJB</strain>
        <tissue evidence="4">Leaf</tissue>
    </source>
</reference>
<keyword evidence="2" id="KW-0611">Plant defense</keyword>
<evidence type="ECO:0000313" key="5">
    <source>
        <dbReference type="Proteomes" id="UP001603857"/>
    </source>
</evidence>
<evidence type="ECO:0000313" key="4">
    <source>
        <dbReference type="EMBL" id="KAL2348828.1"/>
    </source>
</evidence>
<keyword evidence="1" id="KW-0677">Repeat</keyword>
<dbReference type="SUPFAM" id="SSF52058">
    <property type="entry name" value="L domain-like"/>
    <property type="match status" value="1"/>
</dbReference>
<dbReference type="EMBL" id="JBGMDY010000001">
    <property type="protein sequence ID" value="KAL2348828.1"/>
    <property type="molecule type" value="Genomic_DNA"/>
</dbReference>
<organism evidence="4 5">
    <name type="scientific">Flemingia macrophylla</name>
    <dbReference type="NCBI Taxonomy" id="520843"/>
    <lineage>
        <taxon>Eukaryota</taxon>
        <taxon>Viridiplantae</taxon>
        <taxon>Streptophyta</taxon>
        <taxon>Embryophyta</taxon>
        <taxon>Tracheophyta</taxon>
        <taxon>Spermatophyta</taxon>
        <taxon>Magnoliopsida</taxon>
        <taxon>eudicotyledons</taxon>
        <taxon>Gunneridae</taxon>
        <taxon>Pentapetalae</taxon>
        <taxon>rosids</taxon>
        <taxon>fabids</taxon>
        <taxon>Fabales</taxon>
        <taxon>Fabaceae</taxon>
        <taxon>Papilionoideae</taxon>
        <taxon>50 kb inversion clade</taxon>
        <taxon>NPAAA clade</taxon>
        <taxon>indigoferoid/millettioid clade</taxon>
        <taxon>Phaseoleae</taxon>
        <taxon>Flemingia</taxon>
    </lineage>
</organism>
<comment type="caution">
    <text evidence="4">The sequence shown here is derived from an EMBL/GenBank/DDBJ whole genome shotgun (WGS) entry which is preliminary data.</text>
</comment>